<evidence type="ECO:0000313" key="1">
    <source>
        <dbReference type="EMBL" id="MET3750412.1"/>
    </source>
</evidence>
<protein>
    <submittedName>
        <fullName evidence="1">Uncharacterized protein</fullName>
    </submittedName>
</protein>
<gene>
    <name evidence="1" type="ORF">ABID24_001661</name>
</gene>
<dbReference type="EMBL" id="JBEPMJ010000010">
    <property type="protein sequence ID" value="MET3750412.1"/>
    <property type="molecule type" value="Genomic_DNA"/>
</dbReference>
<sequence length="33" mass="3844">MEKKVKEKIQIPEGFFSFLPGLSRSPGHLLNWE</sequence>
<keyword evidence="2" id="KW-1185">Reference proteome</keyword>
<reference evidence="1 2" key="1">
    <citation type="submission" date="2024-06" db="EMBL/GenBank/DDBJ databases">
        <title>Genomic Encyclopedia of Type Strains, Phase IV (KMG-IV): sequencing the most valuable type-strain genomes for metagenomic binning, comparative biology and taxonomic classification.</title>
        <authorList>
            <person name="Goeker M."/>
        </authorList>
    </citation>
    <scope>NUCLEOTIDE SEQUENCE [LARGE SCALE GENOMIC DNA]</scope>
    <source>
        <strain evidence="1 2">DSM 29492</strain>
    </source>
</reference>
<dbReference type="Proteomes" id="UP001549106">
    <property type="component" value="Unassembled WGS sequence"/>
</dbReference>
<organism evidence="1 2">
    <name type="scientific">Blautia caecimuris</name>
    <dbReference type="NCBI Taxonomy" id="1796615"/>
    <lineage>
        <taxon>Bacteria</taxon>
        <taxon>Bacillati</taxon>
        <taxon>Bacillota</taxon>
        <taxon>Clostridia</taxon>
        <taxon>Lachnospirales</taxon>
        <taxon>Lachnospiraceae</taxon>
        <taxon>Blautia</taxon>
    </lineage>
</organism>
<evidence type="ECO:0000313" key="2">
    <source>
        <dbReference type="Proteomes" id="UP001549106"/>
    </source>
</evidence>
<comment type="caution">
    <text evidence="1">The sequence shown here is derived from an EMBL/GenBank/DDBJ whole genome shotgun (WGS) entry which is preliminary data.</text>
</comment>
<name>A0ABV2M1T9_9FIRM</name>
<accession>A0ABV2M1T9</accession>
<proteinExistence type="predicted"/>